<feature type="region of interest" description="Disordered" evidence="1">
    <location>
        <begin position="1"/>
        <end position="21"/>
    </location>
</feature>
<proteinExistence type="predicted"/>
<protein>
    <submittedName>
        <fullName evidence="2">Uncharacterized protein</fullName>
    </submittedName>
</protein>
<evidence type="ECO:0000256" key="1">
    <source>
        <dbReference type="SAM" id="MobiDB-lite"/>
    </source>
</evidence>
<dbReference type="RefSeq" id="WP_145105171.1">
    <property type="nucleotide sequence ID" value="NZ_CP036349.1"/>
</dbReference>
<sequence>MSPRVTGRVGRGNPANAPAASPADIARCLRELAEETEALADKHTERLDYEGYSGLAERAAELKAVAKAILAEDLAAVIAEMIAQAEDHLSSIHELCEEGGAS</sequence>
<dbReference type="EMBL" id="CP036349">
    <property type="protein sequence ID" value="QDV71877.1"/>
    <property type="molecule type" value="Genomic_DNA"/>
</dbReference>
<evidence type="ECO:0000313" key="2">
    <source>
        <dbReference type="EMBL" id="QDV71877.1"/>
    </source>
</evidence>
<dbReference type="AlphaFoldDB" id="A0A518K281"/>
<gene>
    <name evidence="2" type="ORF">Spa11_00460</name>
</gene>
<dbReference type="KEGG" id="bmei:Spa11_00460"/>
<accession>A0A518K281</accession>
<dbReference type="Proteomes" id="UP000316426">
    <property type="component" value="Chromosome"/>
</dbReference>
<reference evidence="2 3" key="1">
    <citation type="submission" date="2019-02" db="EMBL/GenBank/DDBJ databases">
        <title>Deep-cultivation of Planctomycetes and their phenomic and genomic characterization uncovers novel biology.</title>
        <authorList>
            <person name="Wiegand S."/>
            <person name="Jogler M."/>
            <person name="Boedeker C."/>
            <person name="Pinto D."/>
            <person name="Vollmers J."/>
            <person name="Rivas-Marin E."/>
            <person name="Kohn T."/>
            <person name="Peeters S.H."/>
            <person name="Heuer A."/>
            <person name="Rast P."/>
            <person name="Oberbeckmann S."/>
            <person name="Bunk B."/>
            <person name="Jeske O."/>
            <person name="Meyerdierks A."/>
            <person name="Storesund J.E."/>
            <person name="Kallscheuer N."/>
            <person name="Luecker S."/>
            <person name="Lage O.M."/>
            <person name="Pohl T."/>
            <person name="Merkel B.J."/>
            <person name="Hornburger P."/>
            <person name="Mueller R.-W."/>
            <person name="Bruemmer F."/>
            <person name="Labrenz M."/>
            <person name="Spormann A.M."/>
            <person name="Op den Camp H."/>
            <person name="Overmann J."/>
            <person name="Amann R."/>
            <person name="Jetten M.S.M."/>
            <person name="Mascher T."/>
            <person name="Medema M.H."/>
            <person name="Devos D.P."/>
            <person name="Kaster A.-K."/>
            <person name="Ovreas L."/>
            <person name="Rohde M."/>
            <person name="Galperin M.Y."/>
            <person name="Jogler C."/>
        </authorList>
    </citation>
    <scope>NUCLEOTIDE SEQUENCE [LARGE SCALE GENOMIC DNA]</scope>
    <source>
        <strain evidence="2 3">Spa11</strain>
    </source>
</reference>
<evidence type="ECO:0000313" key="3">
    <source>
        <dbReference type="Proteomes" id="UP000316426"/>
    </source>
</evidence>
<name>A0A518K281_9BACT</name>
<organism evidence="2 3">
    <name type="scientific">Botrimarina mediterranea</name>
    <dbReference type="NCBI Taxonomy" id="2528022"/>
    <lineage>
        <taxon>Bacteria</taxon>
        <taxon>Pseudomonadati</taxon>
        <taxon>Planctomycetota</taxon>
        <taxon>Planctomycetia</taxon>
        <taxon>Pirellulales</taxon>
        <taxon>Lacipirellulaceae</taxon>
        <taxon>Botrimarina</taxon>
    </lineage>
</organism>
<keyword evidence="3" id="KW-1185">Reference proteome</keyword>